<accession>A0ABS4QIP2</accession>
<evidence type="ECO:0000256" key="2">
    <source>
        <dbReference type="RuleBase" id="RU366034"/>
    </source>
</evidence>
<keyword evidence="1 2" id="KW-0456">Lyase</keyword>
<dbReference type="InterPro" id="IPR034686">
    <property type="entry name" value="Terpene_cyclase-like_2"/>
</dbReference>
<sequence>MPGALEFDVPFTSRISPDVNQAREHGLSWLRSYGLLSNTVDADNFLAFRLADAAATCWPDARGADLCVATDFSGWTRIADDMFIAQPAAALYSVTEVERLLETALGNEPLVSENHCPTPMTSSFADLWTRLTDGMSPTWQRRIADALLRFFAACRTEVDNRRRERVPTVADYRRLRRDSVFTDALFALTERTSHLEAPAILFANPRFLALRDAGTDLAAFINDLYSLDIEESQGDCHNLALVLQHELDCSRDDAIARVQHEITALTRDFLALEAGLPALYRSLNLSAPQQKAASHYVDGIRNIVATTRDWSSTSSCYDVPSLDGQISD</sequence>
<proteinExistence type="inferred from homology"/>
<dbReference type="InterPro" id="IPR008949">
    <property type="entry name" value="Isoprenoid_synthase_dom_sf"/>
</dbReference>
<comment type="similarity">
    <text evidence="2">Belongs to the terpene synthase family.</text>
</comment>
<dbReference type="PANTHER" id="PTHR35201">
    <property type="entry name" value="TERPENE SYNTHASE"/>
    <property type="match status" value="1"/>
</dbReference>
<comment type="caution">
    <text evidence="3">The sequence shown here is derived from an EMBL/GenBank/DDBJ whole genome shotgun (WGS) entry which is preliminary data.</text>
</comment>
<keyword evidence="4" id="KW-1185">Reference proteome</keyword>
<name>A0ABS4QIP2_9NOCA</name>
<keyword evidence="2" id="KW-0460">Magnesium</keyword>
<keyword evidence="2" id="KW-0479">Metal-binding</keyword>
<dbReference type="Pfam" id="PF19086">
    <property type="entry name" value="Terpene_syn_C_2"/>
    <property type="match status" value="1"/>
</dbReference>
<dbReference type="PANTHER" id="PTHR35201:SF4">
    <property type="entry name" value="BETA-PINACENE SYNTHASE-RELATED"/>
    <property type="match status" value="1"/>
</dbReference>
<evidence type="ECO:0000256" key="1">
    <source>
        <dbReference type="ARBA" id="ARBA00023239"/>
    </source>
</evidence>
<gene>
    <name evidence="3" type="ORF">BJ987_004482</name>
</gene>
<dbReference type="RefSeq" id="WP_209893403.1">
    <property type="nucleotide sequence ID" value="NZ_JAGGMR010000001.1"/>
</dbReference>
<dbReference type="EMBL" id="JAGGMR010000001">
    <property type="protein sequence ID" value="MBP2191581.1"/>
    <property type="molecule type" value="Genomic_DNA"/>
</dbReference>
<protein>
    <recommendedName>
        <fullName evidence="2">Terpene synthase</fullName>
        <ecNumber evidence="2">4.2.3.-</ecNumber>
    </recommendedName>
</protein>
<organism evidence="3 4">
    <name type="scientific">Nocardia goodfellowii</name>
    <dbReference type="NCBI Taxonomy" id="882446"/>
    <lineage>
        <taxon>Bacteria</taxon>
        <taxon>Bacillati</taxon>
        <taxon>Actinomycetota</taxon>
        <taxon>Actinomycetes</taxon>
        <taxon>Mycobacteriales</taxon>
        <taxon>Nocardiaceae</taxon>
        <taxon>Nocardia</taxon>
    </lineage>
</organism>
<reference evidence="3 4" key="1">
    <citation type="submission" date="2021-03" db="EMBL/GenBank/DDBJ databases">
        <title>Sequencing the genomes of 1000 actinobacteria strains.</title>
        <authorList>
            <person name="Klenk H.-P."/>
        </authorList>
    </citation>
    <scope>NUCLEOTIDE SEQUENCE [LARGE SCALE GENOMIC DNA]</scope>
    <source>
        <strain evidence="3 4">DSM 45516</strain>
    </source>
</reference>
<evidence type="ECO:0000313" key="4">
    <source>
        <dbReference type="Proteomes" id="UP001519325"/>
    </source>
</evidence>
<dbReference type="Gene3D" id="1.10.600.10">
    <property type="entry name" value="Farnesyl Diphosphate Synthase"/>
    <property type="match status" value="1"/>
</dbReference>
<dbReference type="Proteomes" id="UP001519325">
    <property type="component" value="Unassembled WGS sequence"/>
</dbReference>
<comment type="cofactor">
    <cofactor evidence="2">
        <name>Mg(2+)</name>
        <dbReference type="ChEBI" id="CHEBI:18420"/>
    </cofactor>
</comment>
<dbReference type="SUPFAM" id="SSF48576">
    <property type="entry name" value="Terpenoid synthases"/>
    <property type="match status" value="1"/>
</dbReference>
<dbReference type="EC" id="4.2.3.-" evidence="2"/>
<evidence type="ECO:0000313" key="3">
    <source>
        <dbReference type="EMBL" id="MBP2191581.1"/>
    </source>
</evidence>